<organism evidence="5 6">
    <name type="scientific">Macrolepiota fuliginosa MF-IS2</name>
    <dbReference type="NCBI Taxonomy" id="1400762"/>
    <lineage>
        <taxon>Eukaryota</taxon>
        <taxon>Fungi</taxon>
        <taxon>Dikarya</taxon>
        <taxon>Basidiomycota</taxon>
        <taxon>Agaricomycotina</taxon>
        <taxon>Agaricomycetes</taxon>
        <taxon>Agaricomycetidae</taxon>
        <taxon>Agaricales</taxon>
        <taxon>Agaricineae</taxon>
        <taxon>Agaricaceae</taxon>
        <taxon>Macrolepiota</taxon>
    </lineage>
</organism>
<keyword evidence="6" id="KW-1185">Reference proteome</keyword>
<feature type="compositionally biased region" description="Low complexity" evidence="2">
    <location>
        <begin position="104"/>
        <end position="117"/>
    </location>
</feature>
<dbReference type="Pfam" id="PF00967">
    <property type="entry name" value="Barwin"/>
    <property type="match status" value="1"/>
</dbReference>
<feature type="compositionally biased region" description="Polar residues" evidence="2">
    <location>
        <begin position="73"/>
        <end position="101"/>
    </location>
</feature>
<dbReference type="GO" id="GO:0050832">
    <property type="term" value="P:defense response to fungus"/>
    <property type="evidence" value="ECO:0007669"/>
    <property type="project" value="InterPro"/>
</dbReference>
<feature type="chain" id="PRO_5040320032" description="Barwin domain-containing protein" evidence="3">
    <location>
        <begin position="23"/>
        <end position="324"/>
    </location>
</feature>
<feature type="compositionally biased region" description="Low complexity" evidence="2">
    <location>
        <begin position="133"/>
        <end position="166"/>
    </location>
</feature>
<keyword evidence="1 3" id="KW-0732">Signal</keyword>
<dbReference type="InterPro" id="IPR036908">
    <property type="entry name" value="RlpA-like_sf"/>
</dbReference>
<dbReference type="PANTHER" id="PTHR31836:SF28">
    <property type="entry name" value="SRCR DOMAIN-CONTAINING PROTEIN-RELATED"/>
    <property type="match status" value="1"/>
</dbReference>
<name>A0A9P6C476_9AGAR</name>
<dbReference type="GO" id="GO:0042742">
    <property type="term" value="P:defense response to bacterium"/>
    <property type="evidence" value="ECO:0007669"/>
    <property type="project" value="InterPro"/>
</dbReference>
<dbReference type="PANTHER" id="PTHR31836">
    <property type="match status" value="1"/>
</dbReference>
<feature type="compositionally biased region" description="Polar residues" evidence="2">
    <location>
        <begin position="167"/>
        <end position="182"/>
    </location>
</feature>
<feature type="domain" description="Barwin" evidence="4">
    <location>
        <begin position="263"/>
        <end position="316"/>
    </location>
</feature>
<evidence type="ECO:0000256" key="1">
    <source>
        <dbReference type="ARBA" id="ARBA00022729"/>
    </source>
</evidence>
<dbReference type="OrthoDB" id="623670at2759"/>
<feature type="region of interest" description="Disordered" evidence="2">
    <location>
        <begin position="69"/>
        <end position="228"/>
    </location>
</feature>
<gene>
    <name evidence="5" type="ORF">P691DRAFT_699142</name>
</gene>
<evidence type="ECO:0000313" key="6">
    <source>
        <dbReference type="Proteomes" id="UP000807342"/>
    </source>
</evidence>
<dbReference type="CDD" id="cd22191">
    <property type="entry name" value="DPBB_RlpA_EXP_N-like"/>
    <property type="match status" value="1"/>
</dbReference>
<proteinExistence type="predicted"/>
<evidence type="ECO:0000313" key="5">
    <source>
        <dbReference type="EMBL" id="KAF9451491.1"/>
    </source>
</evidence>
<dbReference type="InterPro" id="IPR001153">
    <property type="entry name" value="Barwin_dom"/>
</dbReference>
<feature type="compositionally biased region" description="Low complexity" evidence="2">
    <location>
        <begin position="202"/>
        <end position="228"/>
    </location>
</feature>
<dbReference type="Gene3D" id="2.40.40.10">
    <property type="entry name" value="RlpA-like domain"/>
    <property type="match status" value="1"/>
</dbReference>
<feature type="compositionally biased region" description="Basic residues" evidence="2">
    <location>
        <begin position="118"/>
        <end position="132"/>
    </location>
</feature>
<accession>A0A9P6C476</accession>
<evidence type="ECO:0000256" key="2">
    <source>
        <dbReference type="SAM" id="MobiDB-lite"/>
    </source>
</evidence>
<dbReference type="Proteomes" id="UP000807342">
    <property type="component" value="Unassembled WGS sequence"/>
</dbReference>
<evidence type="ECO:0000256" key="3">
    <source>
        <dbReference type="SAM" id="SignalP"/>
    </source>
</evidence>
<comment type="caution">
    <text evidence="5">The sequence shown here is derived from an EMBL/GenBank/DDBJ whole genome shotgun (WGS) entry which is preliminary data.</text>
</comment>
<protein>
    <recommendedName>
        <fullName evidence="4">Barwin domain-containing protein</fullName>
    </recommendedName>
</protein>
<dbReference type="InterPro" id="IPR051477">
    <property type="entry name" value="Expansin_CellWall"/>
</dbReference>
<evidence type="ECO:0000259" key="4">
    <source>
        <dbReference type="Pfam" id="PF00967"/>
    </source>
</evidence>
<feature type="signal peptide" evidence="3">
    <location>
        <begin position="1"/>
        <end position="22"/>
    </location>
</feature>
<dbReference type="EMBL" id="MU151084">
    <property type="protein sequence ID" value="KAF9451491.1"/>
    <property type="molecule type" value="Genomic_DNA"/>
</dbReference>
<sequence>MAKSSPYSLILVLVGFVSRSLTQPVGNLKGVSTQTQTHGNSIQNSHSGTMLYSIIPTRTASPLGTPPGIPTAPSITFSNGSTPTRTASPCGTPTAANSTLPSVGGASRSGHSSALRAHASHSTHRSGRHSRTRTSTASRTASQITLTDTPTPTASTPQAPATPSATFNGTLAGTSNSPNNAASPGATPFHTSSRSSVVPNVASESPSTNNATAAATSSSSATDPGTAGAMSGKATWFNVGLGSCGQTNTDSELVVALATSTMSGGQSCGKNIQITDASTGKASTAKVVDTCPSCAAGDLDMSPTLFREFQSLDVGVFQVNWSFE</sequence>
<reference evidence="5" key="1">
    <citation type="submission" date="2020-11" db="EMBL/GenBank/DDBJ databases">
        <authorList>
            <consortium name="DOE Joint Genome Institute"/>
            <person name="Ahrendt S."/>
            <person name="Riley R."/>
            <person name="Andreopoulos W."/>
            <person name="Labutti K."/>
            <person name="Pangilinan J."/>
            <person name="Ruiz-Duenas F.J."/>
            <person name="Barrasa J.M."/>
            <person name="Sanchez-Garcia M."/>
            <person name="Camarero S."/>
            <person name="Miyauchi S."/>
            <person name="Serrano A."/>
            <person name="Linde D."/>
            <person name="Babiker R."/>
            <person name="Drula E."/>
            <person name="Ayuso-Fernandez I."/>
            <person name="Pacheco R."/>
            <person name="Padilla G."/>
            <person name="Ferreira P."/>
            <person name="Barriuso J."/>
            <person name="Kellner H."/>
            <person name="Castanera R."/>
            <person name="Alfaro M."/>
            <person name="Ramirez L."/>
            <person name="Pisabarro A.G."/>
            <person name="Kuo A."/>
            <person name="Tritt A."/>
            <person name="Lipzen A."/>
            <person name="He G."/>
            <person name="Yan M."/>
            <person name="Ng V."/>
            <person name="Cullen D."/>
            <person name="Martin F."/>
            <person name="Rosso M.-N."/>
            <person name="Henrissat B."/>
            <person name="Hibbett D."/>
            <person name="Martinez A.T."/>
            <person name="Grigoriev I.V."/>
        </authorList>
    </citation>
    <scope>NUCLEOTIDE SEQUENCE</scope>
    <source>
        <strain evidence="5">MF-IS2</strain>
    </source>
</reference>
<dbReference type="SUPFAM" id="SSF50685">
    <property type="entry name" value="Barwin-like endoglucanases"/>
    <property type="match status" value="1"/>
</dbReference>
<dbReference type="AlphaFoldDB" id="A0A9P6C476"/>
<feature type="compositionally biased region" description="Polar residues" evidence="2">
    <location>
        <begin position="189"/>
        <end position="198"/>
    </location>
</feature>